<organism evidence="5 6">
    <name type="scientific">Erwinia tasmaniensis (strain DSM 17950 / CFBP 7177 / CIP 109463 / NCPPB 4357 / Et1/99)</name>
    <dbReference type="NCBI Taxonomy" id="465817"/>
    <lineage>
        <taxon>Bacteria</taxon>
        <taxon>Pseudomonadati</taxon>
        <taxon>Pseudomonadota</taxon>
        <taxon>Gammaproteobacteria</taxon>
        <taxon>Enterobacterales</taxon>
        <taxon>Erwiniaceae</taxon>
        <taxon>Erwinia</taxon>
    </lineage>
</organism>
<dbReference type="Pfam" id="PF14393">
    <property type="entry name" value="DUF4422"/>
    <property type="match status" value="1"/>
</dbReference>
<dbReference type="HOGENOM" id="CLU_028259_0_0_6"/>
<evidence type="ECO:0000256" key="2">
    <source>
        <dbReference type="ARBA" id="ARBA00022679"/>
    </source>
</evidence>
<reference evidence="5 6" key="1">
    <citation type="journal article" date="2008" name="Environ. Microbiol.">
        <title>The genome of Erwinia tasmaniensis strain Et1/99, a non-pathogenic bacterium in the genus Erwinia.</title>
        <authorList>
            <person name="Kube M."/>
            <person name="Migdoll A.M."/>
            <person name="Mueller I."/>
            <person name="Kuhl H."/>
            <person name="Beck A."/>
            <person name="Reinhardt R."/>
            <person name="Geider K."/>
        </authorList>
    </citation>
    <scope>NUCLEOTIDE SEQUENCE [LARGE SCALE GENOMIC DNA]</scope>
    <source>
        <strain evidence="6">DSM 17950 / CFBP 7177 / CIP 109463 / NCPPB 4357 / Et1/99</strain>
    </source>
</reference>
<keyword evidence="2 5" id="KW-0808">Transferase</keyword>
<evidence type="ECO:0000313" key="6">
    <source>
        <dbReference type="Proteomes" id="UP000001726"/>
    </source>
</evidence>
<dbReference type="Pfam" id="PF01501">
    <property type="entry name" value="Glyco_transf_8"/>
    <property type="match status" value="1"/>
</dbReference>
<dbReference type="OrthoDB" id="9807549at2"/>
<name>B2VFN0_ERWT9</name>
<dbReference type="eggNOG" id="COG1442">
    <property type="taxonomic scope" value="Bacteria"/>
</dbReference>
<accession>B2VFN0</accession>
<keyword evidence="1" id="KW-0328">Glycosyltransferase</keyword>
<dbReference type="AlphaFoldDB" id="B2VFN0"/>
<feature type="domain" description="DUF4422" evidence="4">
    <location>
        <begin position="5"/>
        <end position="243"/>
    </location>
</feature>
<evidence type="ECO:0000313" key="5">
    <source>
        <dbReference type="EMBL" id="CAO96386.1"/>
    </source>
</evidence>
<dbReference type="PANTHER" id="PTHR13778">
    <property type="entry name" value="GLYCOSYLTRANSFERASE 8 DOMAIN-CONTAINING PROTEIN"/>
    <property type="match status" value="1"/>
</dbReference>
<sequence>MNVSIYTSHHKPSAFLSSPVIKPLHVGKSNSLDEICCPGDDSGENISFKNPFYCELTAHYWVWKNAEISDYVGFMHYRRHFNFSNDQHKDEDVWGMVNYPEINAEYESEFGLNEDSIKKCIGDADLLVPKLWSVKAAGNTNNYEHYRASDHLHIEDYQNVLDILIEMYPEYKTAASKFNDSHVGYYTNMYVMKRELFIEYSEWLFSILDNLEDEIYFKNYSQQEKRVFGHLSERLFNIFIIKKTGDSKLKLKEIQRTFIKKETFNSYVAPKYLENAVPIVICSDDNYAMSLGGLIKSIINHANIDKNYDLVILDNGISERNKSRVLSLIHNLSNFSVRFFNVHAFDEIKDAYIRPPFTIATYSRLFIPRLFRSFEKVLFIDTDTVVESDLAELIDIPLGDNLVAAVQDIVMEGFVKFGNIAESDAGIQTAGEYLKGKLGLSKPEEYFQGGIMVFNIEEMNKENVFSKLMKELKGQSFWFLDQDIMNKVFHGRVHFLPLEWNVYHGNGHTDTFYPNLKFATYSRYLKARKNPKMIHFAGENKPWNTDKVDYYDNFIKNIQGTPWELEVYSRLIQSSIPATVQHTQSINVDLLQTKIKRKLMPYLDKIAPRGSQRRSDIARVYYRIRRSILG</sequence>
<dbReference type="Gene3D" id="3.90.550.10">
    <property type="entry name" value="Spore Coat Polysaccharide Biosynthesis Protein SpsA, Chain A"/>
    <property type="match status" value="1"/>
</dbReference>
<dbReference type="GO" id="GO:0046872">
    <property type="term" value="F:metal ion binding"/>
    <property type="evidence" value="ECO:0007669"/>
    <property type="project" value="UniProtKB-KW"/>
</dbReference>
<evidence type="ECO:0000256" key="1">
    <source>
        <dbReference type="ARBA" id="ARBA00022676"/>
    </source>
</evidence>
<gene>
    <name evidence="5" type="primary">wbbM</name>
    <name evidence="5" type="ordered locus">ETA_13400</name>
</gene>
<keyword evidence="3" id="KW-0479">Metal-binding</keyword>
<dbReference type="InterPro" id="IPR029044">
    <property type="entry name" value="Nucleotide-diphossugar_trans"/>
</dbReference>
<proteinExistence type="predicted"/>
<protein>
    <submittedName>
        <fullName evidence="5">Glycosyl transferase</fullName>
    </submittedName>
</protein>
<dbReference type="GO" id="GO:0016757">
    <property type="term" value="F:glycosyltransferase activity"/>
    <property type="evidence" value="ECO:0007669"/>
    <property type="project" value="UniProtKB-KW"/>
</dbReference>
<dbReference type="STRING" id="465817.ETA_13400"/>
<evidence type="ECO:0000256" key="3">
    <source>
        <dbReference type="ARBA" id="ARBA00022723"/>
    </source>
</evidence>
<dbReference type="InterPro" id="IPR050748">
    <property type="entry name" value="Glycosyltrans_8_dom-fam"/>
</dbReference>
<keyword evidence="6" id="KW-1185">Reference proteome</keyword>
<dbReference type="SUPFAM" id="SSF53448">
    <property type="entry name" value="Nucleotide-diphospho-sugar transferases"/>
    <property type="match status" value="1"/>
</dbReference>
<dbReference type="Proteomes" id="UP000001726">
    <property type="component" value="Chromosome"/>
</dbReference>
<dbReference type="PANTHER" id="PTHR13778:SF47">
    <property type="entry name" value="LIPOPOLYSACCHARIDE 1,3-GALACTOSYLTRANSFERASE"/>
    <property type="match status" value="1"/>
</dbReference>
<dbReference type="KEGG" id="eta:ETA_13400"/>
<dbReference type="InterPro" id="IPR025536">
    <property type="entry name" value="DUF4422"/>
</dbReference>
<dbReference type="InterPro" id="IPR002495">
    <property type="entry name" value="Glyco_trans_8"/>
</dbReference>
<dbReference type="RefSeq" id="WP_012441080.1">
    <property type="nucleotide sequence ID" value="NC_010694.1"/>
</dbReference>
<dbReference type="EMBL" id="CU468135">
    <property type="protein sequence ID" value="CAO96386.1"/>
    <property type="molecule type" value="Genomic_DNA"/>
</dbReference>
<evidence type="ECO:0000259" key="4">
    <source>
        <dbReference type="Pfam" id="PF14393"/>
    </source>
</evidence>
<dbReference type="CDD" id="cd04194">
    <property type="entry name" value="GT8_A4GalT_like"/>
    <property type="match status" value="1"/>
</dbReference>